<evidence type="ECO:0000256" key="3">
    <source>
        <dbReference type="ARBA" id="ARBA00022475"/>
    </source>
</evidence>
<dbReference type="InterPro" id="IPR025857">
    <property type="entry name" value="MacB_PCD"/>
</dbReference>
<keyword evidence="4 7" id="KW-0812">Transmembrane</keyword>
<evidence type="ECO:0000259" key="8">
    <source>
        <dbReference type="Pfam" id="PF02687"/>
    </source>
</evidence>
<evidence type="ECO:0000259" key="9">
    <source>
        <dbReference type="Pfam" id="PF12704"/>
    </source>
</evidence>
<dbReference type="EMBL" id="JFAX01000001">
    <property type="protein sequence ID" value="EXI69655.1"/>
    <property type="molecule type" value="Genomic_DNA"/>
</dbReference>
<organism evidence="10 11">
    <name type="scientific">Candidatus Accumulibacter adjunctus</name>
    <dbReference type="NCBI Taxonomy" id="1454001"/>
    <lineage>
        <taxon>Bacteria</taxon>
        <taxon>Pseudomonadati</taxon>
        <taxon>Pseudomonadota</taxon>
        <taxon>Betaproteobacteria</taxon>
        <taxon>Candidatus Accumulibacter</taxon>
    </lineage>
</organism>
<dbReference type="Pfam" id="PF02687">
    <property type="entry name" value="FtsX"/>
    <property type="match status" value="1"/>
</dbReference>
<evidence type="ECO:0000256" key="4">
    <source>
        <dbReference type="ARBA" id="ARBA00022692"/>
    </source>
</evidence>
<dbReference type="GO" id="GO:0044874">
    <property type="term" value="P:lipoprotein localization to outer membrane"/>
    <property type="evidence" value="ECO:0007669"/>
    <property type="project" value="TreeGrafter"/>
</dbReference>
<evidence type="ECO:0000256" key="1">
    <source>
        <dbReference type="ARBA" id="ARBA00004651"/>
    </source>
</evidence>
<dbReference type="PANTHER" id="PTHR30489:SF0">
    <property type="entry name" value="LIPOPROTEIN-RELEASING SYSTEM TRANSMEMBRANE PROTEIN LOLE"/>
    <property type="match status" value="1"/>
</dbReference>
<evidence type="ECO:0000256" key="7">
    <source>
        <dbReference type="SAM" id="Phobius"/>
    </source>
</evidence>
<protein>
    <submittedName>
        <fullName evidence="10">Lipoprotein-releasing system transmembrane protein LolE</fullName>
    </submittedName>
</protein>
<keyword evidence="3" id="KW-1003">Cell membrane</keyword>
<evidence type="ECO:0000313" key="10">
    <source>
        <dbReference type="EMBL" id="EXI69655.1"/>
    </source>
</evidence>
<accession>A0A011NYE7</accession>
<gene>
    <name evidence="10" type="primary">lolE_1</name>
    <name evidence="10" type="ORF">AW08_00148</name>
</gene>
<feature type="transmembrane region" description="Helical" evidence="7">
    <location>
        <begin position="286"/>
        <end position="310"/>
    </location>
</feature>
<dbReference type="AlphaFoldDB" id="A0A011NYE7"/>
<dbReference type="PATRIC" id="fig|1454001.3.peg.331"/>
<comment type="subcellular location">
    <subcellularLocation>
        <location evidence="1">Cell membrane</location>
        <topology evidence="1">Multi-pass membrane protein</topology>
    </subcellularLocation>
</comment>
<dbReference type="STRING" id="1454001.AW08_00148"/>
<dbReference type="PANTHER" id="PTHR30489">
    <property type="entry name" value="LIPOPROTEIN-RELEASING SYSTEM TRANSMEMBRANE PROTEIN LOLE"/>
    <property type="match status" value="1"/>
</dbReference>
<evidence type="ECO:0000313" key="11">
    <source>
        <dbReference type="Proteomes" id="UP000020218"/>
    </source>
</evidence>
<keyword evidence="6 7" id="KW-0472">Membrane</keyword>
<evidence type="ECO:0000256" key="5">
    <source>
        <dbReference type="ARBA" id="ARBA00022989"/>
    </source>
</evidence>
<keyword evidence="10" id="KW-0449">Lipoprotein</keyword>
<proteinExistence type="inferred from homology"/>
<dbReference type="Pfam" id="PF12704">
    <property type="entry name" value="MacB_PCD"/>
    <property type="match status" value="1"/>
</dbReference>
<feature type="transmembrane region" description="Helical" evidence="7">
    <location>
        <begin position="375"/>
        <end position="397"/>
    </location>
</feature>
<comment type="caution">
    <text evidence="10">The sequence shown here is derived from an EMBL/GenBank/DDBJ whole genome shotgun (WGS) entry which is preliminary data.</text>
</comment>
<feature type="transmembrane region" description="Helical" evidence="7">
    <location>
        <begin position="29"/>
        <end position="49"/>
    </location>
</feature>
<name>A0A011NYE7_9PROT</name>
<dbReference type="InterPro" id="IPR051447">
    <property type="entry name" value="Lipoprotein-release_system"/>
</dbReference>
<dbReference type="Proteomes" id="UP000020218">
    <property type="component" value="Unassembled WGS sequence"/>
</dbReference>
<feature type="domain" description="MacB-like periplasmic core" evidence="9">
    <location>
        <begin position="28"/>
        <end position="258"/>
    </location>
</feature>
<sequence>MGRPIMIGWLGFEARVAVRFLREGRMQTVLIIVGVAAGVAVVAYISALISGLQRNTLEKTLGAQAHLSVSARDDVVIPAREPLPGSAALVQTQPRVQRPRSIGNWQSLVPVLEATPLVAAVSPMVSGAGLAQRGEATKSIALMGVDLDRYDRIVNLRSKVVQGEARLGPGEGIIGRELADDLGVRIGDRISLVTGSSSDSLRVTALVDLGVRELNRRTVIVPLRAAQSLVGLPGGATGIDLALTDVWAAKTLAAELAQRLPYKVESWQEANAQLVSALNAQSVSTALIRSVVMVVVVLGIASVLVVSVVQKQREIGILRAIGATRGQMLRVFLLQGAIVGALGSLLGVLLATGLIKAFTTFVRGSDGLPLFSISLPPGLALAIAGIATLCGVLAAVAPARRAAALDPAQAIRL</sequence>
<feature type="transmembrane region" description="Helical" evidence="7">
    <location>
        <begin position="331"/>
        <end position="355"/>
    </location>
</feature>
<dbReference type="GO" id="GO:0098797">
    <property type="term" value="C:plasma membrane protein complex"/>
    <property type="evidence" value="ECO:0007669"/>
    <property type="project" value="TreeGrafter"/>
</dbReference>
<comment type="similarity">
    <text evidence="2">Belongs to the ABC-4 integral membrane protein family. LolC/E subfamily.</text>
</comment>
<dbReference type="InterPro" id="IPR003838">
    <property type="entry name" value="ABC3_permease_C"/>
</dbReference>
<evidence type="ECO:0000256" key="6">
    <source>
        <dbReference type="ARBA" id="ARBA00023136"/>
    </source>
</evidence>
<feature type="domain" description="ABC3 transporter permease C-terminal" evidence="8">
    <location>
        <begin position="291"/>
        <end position="406"/>
    </location>
</feature>
<keyword evidence="5 7" id="KW-1133">Transmembrane helix</keyword>
<keyword evidence="11" id="KW-1185">Reference proteome</keyword>
<reference evidence="10" key="1">
    <citation type="submission" date="2014-02" db="EMBL/GenBank/DDBJ databases">
        <title>Expanding our view of genomic diversity in Candidatus Accumulibacter clades.</title>
        <authorList>
            <person name="Skennerton C.T."/>
            <person name="Barr J.J."/>
            <person name="Slater F.R."/>
            <person name="Bond P.L."/>
            <person name="Tyson G.W."/>
        </authorList>
    </citation>
    <scope>NUCLEOTIDE SEQUENCE [LARGE SCALE GENOMIC DNA]</scope>
</reference>
<evidence type="ECO:0000256" key="2">
    <source>
        <dbReference type="ARBA" id="ARBA00005236"/>
    </source>
</evidence>